<organism evidence="4 5">
    <name type="scientific">Parendozoicomonas callyspongiae</name>
    <dbReference type="NCBI Taxonomy" id="2942213"/>
    <lineage>
        <taxon>Bacteria</taxon>
        <taxon>Pseudomonadati</taxon>
        <taxon>Pseudomonadota</taxon>
        <taxon>Gammaproteobacteria</taxon>
        <taxon>Oceanospirillales</taxon>
        <taxon>Endozoicomonadaceae</taxon>
        <taxon>Parendozoicomonas</taxon>
    </lineage>
</organism>
<dbReference type="EMBL" id="JAMFLX010000024">
    <property type="protein sequence ID" value="MCL6271362.1"/>
    <property type="molecule type" value="Genomic_DNA"/>
</dbReference>
<dbReference type="InterPro" id="IPR051799">
    <property type="entry name" value="NADH_flavin_oxidoreductase"/>
</dbReference>
<comment type="caution">
    <text evidence="4">The sequence shown here is derived from an EMBL/GenBank/DDBJ whole genome shotgun (WGS) entry which is preliminary data.</text>
</comment>
<evidence type="ECO:0000259" key="3">
    <source>
        <dbReference type="Pfam" id="PF00724"/>
    </source>
</evidence>
<sequence>MNDGITLKSPLELKPSLIIKNRFFKSAMSEQLGDDNHNPLPGLARVYRRWADGGVGLSISGNIMIDRTALGEPKNVVLDDESDLASFQKWTGAATANGTHFWAQLNHPGKQSPLFLSKTPVAPSAIPLGTGFDKTFNPPRALTESEIIGIIDRFGNCARLAKEVGFTGAQIHGAHGYLVSQFLSPRHNQRKDKWGGCIENRMRFVLEIYKSMRRQVGEDFPIGIKLNSADFMKGGFTENDSMQVVDALSKAGIDLIEISGGTYENPSMVGSGKNRDEADLKREAYFITYAEGVRRKISTPLVVTGGFRTAKGMQEALKSGATDMIGLARPLALDPDLANAASNDTDYRIDVAPVSTGIKYVDRMILLDITWYEQQIHRMSQGMEPKAGLSPWKTVWSSLSSMGVYAFKKRRA</sequence>
<evidence type="ECO:0000256" key="2">
    <source>
        <dbReference type="ARBA" id="ARBA00023002"/>
    </source>
</evidence>
<dbReference type="CDD" id="cd04733">
    <property type="entry name" value="OYE_like_2_FMN"/>
    <property type="match status" value="1"/>
</dbReference>
<keyword evidence="1" id="KW-0285">Flavoprotein</keyword>
<dbReference type="PANTHER" id="PTHR43656:SF2">
    <property type="entry name" value="BINDING OXIDOREDUCTASE, PUTATIVE (AFU_ORTHOLOGUE AFUA_2G08260)-RELATED"/>
    <property type="match status" value="1"/>
</dbReference>
<dbReference type="InterPro" id="IPR013785">
    <property type="entry name" value="Aldolase_TIM"/>
</dbReference>
<dbReference type="Gene3D" id="3.20.20.70">
    <property type="entry name" value="Aldolase class I"/>
    <property type="match status" value="1"/>
</dbReference>
<dbReference type="InterPro" id="IPR001155">
    <property type="entry name" value="OxRdtase_FMN_N"/>
</dbReference>
<protein>
    <submittedName>
        <fullName evidence="4">NADH:flavin oxidoreductase/NADH oxidase family protein</fullName>
    </submittedName>
</protein>
<evidence type="ECO:0000313" key="5">
    <source>
        <dbReference type="Proteomes" id="UP001203338"/>
    </source>
</evidence>
<gene>
    <name evidence="4" type="ORF">M3P05_15685</name>
</gene>
<name>A0ABT0PIZ6_9GAMM</name>
<dbReference type="Pfam" id="PF00724">
    <property type="entry name" value="Oxidored_FMN"/>
    <property type="match status" value="1"/>
</dbReference>
<dbReference type="RefSeq" id="WP_249700947.1">
    <property type="nucleotide sequence ID" value="NZ_JAMFLX010000024.1"/>
</dbReference>
<dbReference type="Proteomes" id="UP001203338">
    <property type="component" value="Unassembled WGS sequence"/>
</dbReference>
<accession>A0ABT0PIZ6</accession>
<evidence type="ECO:0000313" key="4">
    <source>
        <dbReference type="EMBL" id="MCL6271362.1"/>
    </source>
</evidence>
<keyword evidence="2" id="KW-0560">Oxidoreductase</keyword>
<feature type="domain" description="NADH:flavin oxidoreductase/NADH oxidase N-terminal" evidence="3">
    <location>
        <begin position="9"/>
        <end position="342"/>
    </location>
</feature>
<proteinExistence type="predicted"/>
<dbReference type="PANTHER" id="PTHR43656">
    <property type="entry name" value="BINDING OXIDOREDUCTASE, PUTATIVE (AFU_ORTHOLOGUE AFUA_2G08260)-RELATED"/>
    <property type="match status" value="1"/>
</dbReference>
<keyword evidence="5" id="KW-1185">Reference proteome</keyword>
<evidence type="ECO:0000256" key="1">
    <source>
        <dbReference type="ARBA" id="ARBA00022630"/>
    </source>
</evidence>
<reference evidence="4 5" key="1">
    <citation type="submission" date="2022-05" db="EMBL/GenBank/DDBJ databases">
        <authorList>
            <person name="Park J.-S."/>
        </authorList>
    </citation>
    <scope>NUCLEOTIDE SEQUENCE [LARGE SCALE GENOMIC DNA]</scope>
    <source>
        <strain evidence="4 5">2012CJ34-2</strain>
    </source>
</reference>
<dbReference type="SUPFAM" id="SSF51395">
    <property type="entry name" value="FMN-linked oxidoreductases"/>
    <property type="match status" value="1"/>
</dbReference>